<evidence type="ECO:0000313" key="3">
    <source>
        <dbReference type="Proteomes" id="UP000193978"/>
    </source>
</evidence>
<dbReference type="KEGG" id="mbry:B1812_14670"/>
<dbReference type="STRING" id="655015.B1812_14670"/>
<keyword evidence="1" id="KW-0175">Coiled coil</keyword>
<keyword evidence="3" id="KW-1185">Reference proteome</keyword>
<name>A0A1W6MX14_9HYPH</name>
<dbReference type="EMBL" id="CP019948">
    <property type="protein sequence ID" value="ARN82115.1"/>
    <property type="molecule type" value="Genomic_DNA"/>
</dbReference>
<reference evidence="2 3" key="1">
    <citation type="submission" date="2017-02" db="EMBL/GenBank/DDBJ databases">
        <authorList>
            <person name="Peterson S.W."/>
        </authorList>
    </citation>
    <scope>NUCLEOTIDE SEQUENCE [LARGE SCALE GENOMIC DNA]</scope>
    <source>
        <strain evidence="2 3">S285</strain>
    </source>
</reference>
<dbReference type="AlphaFoldDB" id="A0A1W6MX14"/>
<organism evidence="2 3">
    <name type="scientific">Methylocystis bryophila</name>
    <dbReference type="NCBI Taxonomy" id="655015"/>
    <lineage>
        <taxon>Bacteria</taxon>
        <taxon>Pseudomonadati</taxon>
        <taxon>Pseudomonadota</taxon>
        <taxon>Alphaproteobacteria</taxon>
        <taxon>Hyphomicrobiales</taxon>
        <taxon>Methylocystaceae</taxon>
        <taxon>Methylocystis</taxon>
    </lineage>
</organism>
<evidence type="ECO:0000256" key="1">
    <source>
        <dbReference type="SAM" id="Coils"/>
    </source>
</evidence>
<gene>
    <name evidence="2" type="ORF">B1812_14670</name>
</gene>
<accession>A0A1W6MX14</accession>
<protein>
    <submittedName>
        <fullName evidence="2">Uncharacterized protein</fullName>
    </submittedName>
</protein>
<sequence>MARFTRARIGSLAVLEDHEDTSNSPAAAAANALIADLQEKLKRATADADRHAADKAEVLRMADAASRERDELSARLGILGQERDRLSAEAETLKNALNQATGRAEEALREAGRLAQELARQNPTDSLEVIWGVVCKETKAGVAFLRSKIPEGHPGLKWFDLAVEWSYAIGCFTVESTVAFVKWATPVAKELWGKAMVEFERALAKK</sequence>
<dbReference type="Proteomes" id="UP000193978">
    <property type="component" value="Chromosome"/>
</dbReference>
<evidence type="ECO:0000313" key="2">
    <source>
        <dbReference type="EMBL" id="ARN82115.1"/>
    </source>
</evidence>
<proteinExistence type="predicted"/>
<feature type="coiled-coil region" evidence="1">
    <location>
        <begin position="27"/>
        <end position="117"/>
    </location>
</feature>